<dbReference type="PANTHER" id="PTHR11266:SF50">
    <property type="entry name" value="VACUOLAR MEMBRANE PROTEIN YOR292C"/>
    <property type="match status" value="1"/>
</dbReference>
<comment type="subcellular location">
    <subcellularLocation>
        <location evidence="1">Membrane</location>
        <topology evidence="1">Multi-pass membrane protein</topology>
    </subcellularLocation>
</comment>
<dbReference type="Pfam" id="PF04117">
    <property type="entry name" value="Mpv17_PMP22"/>
    <property type="match status" value="1"/>
</dbReference>
<reference evidence="8 9" key="1">
    <citation type="submission" date="2020-12" db="EMBL/GenBank/DDBJ databases">
        <title>Metabolic potential, ecology and presence of endohyphal bacteria is reflected in genomic diversity of Mucoromycotina.</title>
        <authorList>
            <person name="Muszewska A."/>
            <person name="Okrasinska A."/>
            <person name="Steczkiewicz K."/>
            <person name="Drgas O."/>
            <person name="Orlowska M."/>
            <person name="Perlinska-Lenart U."/>
            <person name="Aleksandrzak-Piekarczyk T."/>
            <person name="Szatraj K."/>
            <person name="Zielenkiewicz U."/>
            <person name="Pilsyk S."/>
            <person name="Malc E."/>
            <person name="Mieczkowski P."/>
            <person name="Kruszewska J.S."/>
            <person name="Biernat P."/>
            <person name="Pawlowska J."/>
        </authorList>
    </citation>
    <scope>NUCLEOTIDE SEQUENCE [LARGE SCALE GENOMIC DNA]</scope>
    <source>
        <strain evidence="8 9">CBS 142.35</strain>
    </source>
</reference>
<gene>
    <name evidence="8" type="ORF">INT45_000406</name>
</gene>
<comment type="caution">
    <text evidence="8">The sequence shown here is derived from an EMBL/GenBank/DDBJ whole genome shotgun (WGS) entry which is preliminary data.</text>
</comment>
<keyword evidence="5 6" id="KW-0472">Membrane</keyword>
<sequence>MDDTNVQLTLDLGTKALVHLGRPYKIHLLWDLGPNITMACKYLAGSLVLWKSIEFYILMNPLRGLRNVYNRSYNKRPIITLCITNGILGALSDGLAQTITYRNNHAQQLPEQLKQHREDWPPQPKYDVYRTFRFVLYNFSIAPLVGKWYMVLDKYFPMPGVGKPGRDLVAIKRMITDQAIFAPSSLVMFFTVMGLIESGSWQGVQEKFRDAYSTALLANYSVWPLVQLINFKIMPLQYRLPFVSSLGILWNAYLSWINNASKKEEEVIEKEQEQEEQHQLYHKEEQIA</sequence>
<comment type="similarity">
    <text evidence="2 6">Belongs to the peroxisomal membrane protein PXMP2/4 family.</text>
</comment>
<accession>A0A8H7RWE1</accession>
<evidence type="ECO:0000256" key="5">
    <source>
        <dbReference type="ARBA" id="ARBA00023136"/>
    </source>
</evidence>
<dbReference type="EMBL" id="JAEPRB010000241">
    <property type="protein sequence ID" value="KAG2218269.1"/>
    <property type="molecule type" value="Genomic_DNA"/>
</dbReference>
<keyword evidence="3 6" id="KW-0812">Transmembrane</keyword>
<evidence type="ECO:0000256" key="1">
    <source>
        <dbReference type="ARBA" id="ARBA00004141"/>
    </source>
</evidence>
<dbReference type="GO" id="GO:0016020">
    <property type="term" value="C:membrane"/>
    <property type="evidence" value="ECO:0007669"/>
    <property type="project" value="UniProtKB-SubCell"/>
</dbReference>
<proteinExistence type="inferred from homology"/>
<feature type="region of interest" description="Disordered" evidence="7">
    <location>
        <begin position="267"/>
        <end position="288"/>
    </location>
</feature>
<keyword evidence="9" id="KW-1185">Reference proteome</keyword>
<protein>
    <submittedName>
        <fullName evidence="8">Uncharacterized protein</fullName>
    </submittedName>
</protein>
<evidence type="ECO:0000313" key="9">
    <source>
        <dbReference type="Proteomes" id="UP000646827"/>
    </source>
</evidence>
<evidence type="ECO:0000313" key="8">
    <source>
        <dbReference type="EMBL" id="KAG2218269.1"/>
    </source>
</evidence>
<dbReference type="InterPro" id="IPR007248">
    <property type="entry name" value="Mpv17_PMP22"/>
</dbReference>
<evidence type="ECO:0000256" key="3">
    <source>
        <dbReference type="ARBA" id="ARBA00022692"/>
    </source>
</evidence>
<keyword evidence="4 6" id="KW-1133">Transmembrane helix</keyword>
<dbReference type="OrthoDB" id="10267969at2759"/>
<evidence type="ECO:0000256" key="2">
    <source>
        <dbReference type="ARBA" id="ARBA00006824"/>
    </source>
</evidence>
<evidence type="ECO:0000256" key="4">
    <source>
        <dbReference type="ARBA" id="ARBA00022989"/>
    </source>
</evidence>
<feature type="transmembrane region" description="Helical" evidence="6">
    <location>
        <begin position="180"/>
        <end position="199"/>
    </location>
</feature>
<dbReference type="AlphaFoldDB" id="A0A8H7RWE1"/>
<feature type="transmembrane region" description="Helical" evidence="6">
    <location>
        <begin position="134"/>
        <end position="151"/>
    </location>
</feature>
<evidence type="ECO:0000256" key="6">
    <source>
        <dbReference type="RuleBase" id="RU363053"/>
    </source>
</evidence>
<name>A0A8H7RWE1_9FUNG</name>
<dbReference type="Proteomes" id="UP000646827">
    <property type="component" value="Unassembled WGS sequence"/>
</dbReference>
<dbReference type="PANTHER" id="PTHR11266">
    <property type="entry name" value="PEROXISOMAL MEMBRANE PROTEIN 2, PXMP2 MPV17"/>
    <property type="match status" value="1"/>
</dbReference>
<dbReference type="GO" id="GO:0005739">
    <property type="term" value="C:mitochondrion"/>
    <property type="evidence" value="ECO:0007669"/>
    <property type="project" value="TreeGrafter"/>
</dbReference>
<evidence type="ECO:0000256" key="7">
    <source>
        <dbReference type="SAM" id="MobiDB-lite"/>
    </source>
</evidence>
<organism evidence="8 9">
    <name type="scientific">Circinella minor</name>
    <dbReference type="NCBI Taxonomy" id="1195481"/>
    <lineage>
        <taxon>Eukaryota</taxon>
        <taxon>Fungi</taxon>
        <taxon>Fungi incertae sedis</taxon>
        <taxon>Mucoromycota</taxon>
        <taxon>Mucoromycotina</taxon>
        <taxon>Mucoromycetes</taxon>
        <taxon>Mucorales</taxon>
        <taxon>Lichtheimiaceae</taxon>
        <taxon>Circinella</taxon>
    </lineage>
</organism>